<evidence type="ECO:0000256" key="6">
    <source>
        <dbReference type="ARBA" id="ARBA00022741"/>
    </source>
</evidence>
<evidence type="ECO:0000256" key="3">
    <source>
        <dbReference type="ARBA" id="ARBA00022679"/>
    </source>
</evidence>
<evidence type="ECO:0000313" key="11">
    <source>
        <dbReference type="EMBL" id="MDJ1179822.1"/>
    </source>
</evidence>
<evidence type="ECO:0000256" key="2">
    <source>
        <dbReference type="ARBA" id="ARBA00022649"/>
    </source>
</evidence>
<evidence type="ECO:0000256" key="5">
    <source>
        <dbReference type="ARBA" id="ARBA00022723"/>
    </source>
</evidence>
<evidence type="ECO:0000256" key="8">
    <source>
        <dbReference type="ARBA" id="ARBA00022842"/>
    </source>
</evidence>
<accession>A0ABT7BKU7</accession>
<dbReference type="RefSeq" id="WP_283763126.1">
    <property type="nucleotide sequence ID" value="NZ_JAQPOK010000095.1"/>
</dbReference>
<keyword evidence="7" id="KW-0067">ATP-binding</keyword>
<dbReference type="EMBL" id="JAQPOK010000095">
    <property type="protein sequence ID" value="MDJ1179822.1"/>
    <property type="molecule type" value="Genomic_DNA"/>
</dbReference>
<dbReference type="InterPro" id="IPR052038">
    <property type="entry name" value="Type-VII_TA_antitoxin"/>
</dbReference>
<evidence type="ECO:0000256" key="9">
    <source>
        <dbReference type="ARBA" id="ARBA00038276"/>
    </source>
</evidence>
<evidence type="ECO:0000256" key="7">
    <source>
        <dbReference type="ARBA" id="ARBA00022840"/>
    </source>
</evidence>
<gene>
    <name evidence="11" type="ORF">PJF56_13195</name>
</gene>
<comment type="cofactor">
    <cofactor evidence="1">
        <name>Mg(2+)</name>
        <dbReference type="ChEBI" id="CHEBI:18420"/>
    </cofactor>
</comment>
<dbReference type="Gene3D" id="3.30.460.10">
    <property type="entry name" value="Beta Polymerase, domain 2"/>
    <property type="match status" value="1"/>
</dbReference>
<evidence type="ECO:0000256" key="4">
    <source>
        <dbReference type="ARBA" id="ARBA00022695"/>
    </source>
</evidence>
<dbReference type="SUPFAM" id="SSF81301">
    <property type="entry name" value="Nucleotidyltransferase"/>
    <property type="match status" value="1"/>
</dbReference>
<comment type="caution">
    <text evidence="11">The sequence shown here is derived from an EMBL/GenBank/DDBJ whole genome shotgun (WGS) entry which is preliminary data.</text>
</comment>
<evidence type="ECO:0000313" key="12">
    <source>
        <dbReference type="Proteomes" id="UP001231370"/>
    </source>
</evidence>
<keyword evidence="2" id="KW-1277">Toxin-antitoxin system</keyword>
<feature type="domain" description="Polymerase nucleotidyl transferase" evidence="10">
    <location>
        <begin position="26"/>
        <end position="105"/>
    </location>
</feature>
<dbReference type="InterPro" id="IPR002934">
    <property type="entry name" value="Polymerase_NTP_transf_dom"/>
</dbReference>
<keyword evidence="8" id="KW-0460">Magnesium</keyword>
<dbReference type="PANTHER" id="PTHR33571">
    <property type="entry name" value="SSL8005 PROTEIN"/>
    <property type="match status" value="1"/>
</dbReference>
<comment type="similarity">
    <text evidence="9">Belongs to the MntA antitoxin family.</text>
</comment>
<evidence type="ECO:0000256" key="1">
    <source>
        <dbReference type="ARBA" id="ARBA00001946"/>
    </source>
</evidence>
<proteinExistence type="inferred from homology"/>
<dbReference type="Proteomes" id="UP001231370">
    <property type="component" value="Unassembled WGS sequence"/>
</dbReference>
<dbReference type="Pfam" id="PF01909">
    <property type="entry name" value="NTP_transf_2"/>
    <property type="match status" value="1"/>
</dbReference>
<protein>
    <submittedName>
        <fullName evidence="11">Nucleotidyltransferase family protein</fullName>
    </submittedName>
</protein>
<keyword evidence="12" id="KW-1185">Reference proteome</keyword>
<reference evidence="11 12" key="1">
    <citation type="submission" date="2023-01" db="EMBL/GenBank/DDBJ databases">
        <title>Novel diversity within Roseofilum (Cyanobacteria; Desertifilaceae) from marine benthic mats with descriptions of four novel species.</title>
        <authorList>
            <person name="Wang Y."/>
            <person name="Berthold D.E."/>
            <person name="Hu J."/>
            <person name="Lefler F.W."/>
            <person name="Laughinghouse H.D. IV."/>
        </authorList>
    </citation>
    <scope>NUCLEOTIDE SEQUENCE [LARGE SCALE GENOMIC DNA]</scope>
    <source>
        <strain evidence="11 12">BLCC-M91</strain>
    </source>
</reference>
<keyword evidence="3" id="KW-0808">Transferase</keyword>
<name>A0ABT7BKU7_9CYAN</name>
<dbReference type="CDD" id="cd05403">
    <property type="entry name" value="NT_KNTase_like"/>
    <property type="match status" value="1"/>
</dbReference>
<keyword evidence="5" id="KW-0479">Metal-binding</keyword>
<evidence type="ECO:0000259" key="10">
    <source>
        <dbReference type="Pfam" id="PF01909"/>
    </source>
</evidence>
<keyword evidence="6" id="KW-0547">Nucleotide-binding</keyword>
<sequence>MDGANQMDDQTSLPVFNDLVKRLHETLPDLKTEYRIRQLGVFGSYVRGEQTAQSDLDVLVEFDPDYRLGLIGFCELENKLTDYLGVKVDLVMKTGLKPRIGERILAEVCYL</sequence>
<keyword evidence="4" id="KW-0548">Nucleotidyltransferase</keyword>
<dbReference type="InterPro" id="IPR043519">
    <property type="entry name" value="NT_sf"/>
</dbReference>
<organism evidence="11 12">
    <name type="scientific">Roseofilum halophilum BLCC-M91</name>
    <dbReference type="NCBI Taxonomy" id="3022259"/>
    <lineage>
        <taxon>Bacteria</taxon>
        <taxon>Bacillati</taxon>
        <taxon>Cyanobacteriota</taxon>
        <taxon>Cyanophyceae</taxon>
        <taxon>Desertifilales</taxon>
        <taxon>Desertifilaceae</taxon>
        <taxon>Roseofilum</taxon>
        <taxon>Roseofilum halophilum</taxon>
    </lineage>
</organism>
<dbReference type="PANTHER" id="PTHR33571:SF19">
    <property type="entry name" value="PROTEIN ADENYLYLTRANSFERASE MJ0128-RELATED"/>
    <property type="match status" value="1"/>
</dbReference>